<accession>D7DK27</accession>
<dbReference type="OrthoDB" id="21665at2"/>
<reference evidence="5 6" key="2">
    <citation type="journal article" date="2011" name="J. Bacteriol.">
        <title>Genomes of three methylotrophs from a single niche uncover genetic and metabolic divergence of Methylophilaceae.</title>
        <authorList>
            <person name="Lapidus A."/>
            <person name="Clum A."/>
            <person name="Labutti K."/>
            <person name="Kaluzhnaya M.G."/>
            <person name="Lim S."/>
            <person name="Beck D.A."/>
            <person name="Glavina Del Rio T."/>
            <person name="Nolan M."/>
            <person name="Mavromatis K."/>
            <person name="Huntemann M."/>
            <person name="Lucas S."/>
            <person name="Lidstrom M.E."/>
            <person name="Ivanova N."/>
            <person name="Chistoserdova L."/>
        </authorList>
    </citation>
    <scope>NUCLEOTIDE SEQUENCE [LARGE SCALE GENOMIC DNA]</scope>
    <source>
        <strain evidence="5 6">301</strain>
    </source>
</reference>
<dbReference type="NCBIfam" id="NF033391">
    <property type="entry name" value="lipid_A_LpxO"/>
    <property type="match status" value="1"/>
</dbReference>
<dbReference type="eggNOG" id="COG3555">
    <property type="taxonomic scope" value="Bacteria"/>
</dbReference>
<dbReference type="InterPro" id="IPR051821">
    <property type="entry name" value="Asp/Asn_beta-hydroxylase"/>
</dbReference>
<keyword evidence="2" id="KW-0223">Dioxygenase</keyword>
<evidence type="ECO:0000256" key="3">
    <source>
        <dbReference type="ARBA" id="ARBA00023002"/>
    </source>
</evidence>
<dbReference type="HOGENOM" id="CLU_927100_0_0_4"/>
<proteinExistence type="inferred from homology"/>
<dbReference type="AlphaFoldDB" id="D7DK27"/>
<gene>
    <name evidence="5" type="ordered locus">M301_2016</name>
</gene>
<evidence type="ECO:0000256" key="2">
    <source>
        <dbReference type="ARBA" id="ARBA00022964"/>
    </source>
</evidence>
<organism evidence="5 6">
    <name type="scientific">Methylotenera versatilis (strain 301)</name>
    <dbReference type="NCBI Taxonomy" id="666681"/>
    <lineage>
        <taxon>Bacteria</taxon>
        <taxon>Pseudomonadati</taxon>
        <taxon>Pseudomonadota</taxon>
        <taxon>Betaproteobacteria</taxon>
        <taxon>Nitrosomonadales</taxon>
        <taxon>Methylophilaceae</taxon>
        <taxon>Methylotenera</taxon>
    </lineage>
</organism>
<reference evidence="6" key="1">
    <citation type="submission" date="2010-05" db="EMBL/GenBank/DDBJ databases">
        <title>Complete sequence of Methylotenera sp. 301.</title>
        <authorList>
            <person name="Lucas S."/>
            <person name="Copeland A."/>
            <person name="Lapidus A."/>
            <person name="Cheng J.-F."/>
            <person name="Bruce D."/>
            <person name="Goodwin L."/>
            <person name="Pitluck S."/>
            <person name="Clum A."/>
            <person name="Land M."/>
            <person name="Hauser L."/>
            <person name="Kyrpides N."/>
            <person name="Ivanova N."/>
            <person name="Chistoservova L."/>
            <person name="Kalyuzhnaya M."/>
            <person name="Woyke T."/>
        </authorList>
    </citation>
    <scope>NUCLEOTIDE SEQUENCE [LARGE SCALE GENOMIC DNA]</scope>
    <source>
        <strain evidence="6">301</strain>
    </source>
</reference>
<dbReference type="EMBL" id="CP002056">
    <property type="protein sequence ID" value="ADI30388.1"/>
    <property type="molecule type" value="Genomic_DNA"/>
</dbReference>
<comment type="similarity">
    <text evidence="1">Belongs to the aspartyl/asparaginyl beta-hydroxylase family.</text>
</comment>
<dbReference type="RefSeq" id="WP_013148700.1">
    <property type="nucleotide sequence ID" value="NC_014207.1"/>
</dbReference>
<dbReference type="InterPro" id="IPR007803">
    <property type="entry name" value="Asp/Arg/Pro-Hydrxlase"/>
</dbReference>
<evidence type="ECO:0000313" key="6">
    <source>
        <dbReference type="Proteomes" id="UP000000383"/>
    </source>
</evidence>
<dbReference type="InterPro" id="IPR027443">
    <property type="entry name" value="IPNS-like_sf"/>
</dbReference>
<name>D7DK27_METV0</name>
<protein>
    <submittedName>
        <fullName evidence="5">Aspartyl/Asparaginyl beta-hydroxylase</fullName>
    </submittedName>
</protein>
<dbReference type="Pfam" id="PF05118">
    <property type="entry name" value="Asp_Arg_Hydrox"/>
    <property type="match status" value="1"/>
</dbReference>
<dbReference type="Gene3D" id="2.60.120.330">
    <property type="entry name" value="B-lactam Antibiotic, Isopenicillin N Synthase, Chain"/>
    <property type="match status" value="1"/>
</dbReference>
<dbReference type="SUPFAM" id="SSF51197">
    <property type="entry name" value="Clavaminate synthase-like"/>
    <property type="match status" value="1"/>
</dbReference>
<feature type="domain" description="Aspartyl/asparaginy/proline hydroxylase" evidence="4">
    <location>
        <begin position="69"/>
        <end position="222"/>
    </location>
</feature>
<evidence type="ECO:0000259" key="4">
    <source>
        <dbReference type="Pfam" id="PF05118"/>
    </source>
</evidence>
<dbReference type="GO" id="GO:0051213">
    <property type="term" value="F:dioxygenase activity"/>
    <property type="evidence" value="ECO:0007669"/>
    <property type="project" value="UniProtKB-KW"/>
</dbReference>
<dbReference type="Proteomes" id="UP000000383">
    <property type="component" value="Chromosome"/>
</dbReference>
<dbReference type="PANTHER" id="PTHR46332:SF5">
    <property type="entry name" value="ASPARTATE BETA-HYDROXYLASE DOMAIN CONTAINING 2"/>
    <property type="match status" value="1"/>
</dbReference>
<dbReference type="KEGG" id="meh:M301_2016"/>
<dbReference type="InterPro" id="IPR047694">
    <property type="entry name" value="Lipid_A_LpxO-like"/>
</dbReference>
<sequence>MKYFIVALFLTAVGFIHFRGKVRHPILKQLFDHSAFVAPFNLFMYIFSKVPTTPYLSASHFPEMQAVTDSWQVIREEALNMREQERIAASKNNNDAGFNSFFKTGWKRFYLKWYDAQHPSAAIYCPKTVEILSKIPTIKAAMFAELPPGAKLNPHRDPYGGSLRYHLGLTTPNHDECFINVDGVPYSWRDGEAVMFDETYIHEAYNRTDQDRIILFCDVERPMRFRWAQAVNRFLAKNIVTAASSPNDDGDQTGVINQLFHYAWVVGQYRRRFKNWNKTVYKVTKFSLIVLVIYLIWKM</sequence>
<keyword evidence="6" id="KW-1185">Reference proteome</keyword>
<evidence type="ECO:0000313" key="5">
    <source>
        <dbReference type="EMBL" id="ADI30388.1"/>
    </source>
</evidence>
<dbReference type="STRING" id="666681.M301_2016"/>
<keyword evidence="3" id="KW-0560">Oxidoreductase</keyword>
<evidence type="ECO:0000256" key="1">
    <source>
        <dbReference type="ARBA" id="ARBA00007730"/>
    </source>
</evidence>
<dbReference type="PANTHER" id="PTHR46332">
    <property type="entry name" value="ASPARTATE BETA-HYDROXYLASE DOMAIN-CONTAINING PROTEIN 2"/>
    <property type="match status" value="1"/>
</dbReference>